<dbReference type="SUPFAM" id="SSF54236">
    <property type="entry name" value="Ubiquitin-like"/>
    <property type="match status" value="2"/>
</dbReference>
<dbReference type="EMBL" id="JACAZI010000007">
    <property type="protein sequence ID" value="KAF7356294.1"/>
    <property type="molecule type" value="Genomic_DNA"/>
</dbReference>
<comment type="caution">
    <text evidence="2">The sequence shown here is derived from an EMBL/GenBank/DDBJ whole genome shotgun (WGS) entry which is preliminary data.</text>
</comment>
<organism evidence="2 3">
    <name type="scientific">Mycena venus</name>
    <dbReference type="NCBI Taxonomy" id="2733690"/>
    <lineage>
        <taxon>Eukaryota</taxon>
        <taxon>Fungi</taxon>
        <taxon>Dikarya</taxon>
        <taxon>Basidiomycota</taxon>
        <taxon>Agaricomycotina</taxon>
        <taxon>Agaricomycetes</taxon>
        <taxon>Agaricomycetidae</taxon>
        <taxon>Agaricales</taxon>
        <taxon>Marasmiineae</taxon>
        <taxon>Mycenaceae</taxon>
        <taxon>Mycena</taxon>
    </lineage>
</organism>
<name>A0A8H6YC56_9AGAR</name>
<dbReference type="Proteomes" id="UP000620124">
    <property type="component" value="Unassembled WGS sequence"/>
</dbReference>
<protein>
    <submittedName>
        <fullName evidence="2">Ubiquitin-domain-containing protein</fullName>
    </submittedName>
</protein>
<dbReference type="InterPro" id="IPR000626">
    <property type="entry name" value="Ubiquitin-like_dom"/>
</dbReference>
<dbReference type="InterPro" id="IPR029071">
    <property type="entry name" value="Ubiquitin-like_domsf"/>
</dbReference>
<sequence length="195" mass="21266">MTRLLGLNLEMESRHSVTRRHHFSLLFWPQTLSDASKLLVKTFTGETIKVESSDTIDNIKAKIQDKEGLQTSGASSSPGSGSRMAARCQTTISRRSAHSSPCAPPAWWSIFVKTLTGKTIMFEVESTDMIDDARECLIFAGKQLEDGCTLSDYNIRSPSTSSCVSLAAAVDGCLVGLAFALQHAHVLLPTFRKSL</sequence>
<evidence type="ECO:0000313" key="3">
    <source>
        <dbReference type="Proteomes" id="UP000620124"/>
    </source>
</evidence>
<dbReference type="AlphaFoldDB" id="A0A8H6YC56"/>
<dbReference type="SMART" id="SM00213">
    <property type="entry name" value="UBQ"/>
    <property type="match status" value="1"/>
</dbReference>
<dbReference type="InterPro" id="IPR050158">
    <property type="entry name" value="Ubiquitin_ubiquitin-like"/>
</dbReference>
<proteinExistence type="predicted"/>
<dbReference type="Gene3D" id="3.10.20.90">
    <property type="entry name" value="Phosphatidylinositol 3-kinase Catalytic Subunit, Chain A, domain 1"/>
    <property type="match status" value="3"/>
</dbReference>
<dbReference type="OrthoDB" id="428577at2759"/>
<dbReference type="Pfam" id="PF00240">
    <property type="entry name" value="ubiquitin"/>
    <property type="match status" value="2"/>
</dbReference>
<evidence type="ECO:0000313" key="2">
    <source>
        <dbReference type="EMBL" id="KAF7356294.1"/>
    </source>
</evidence>
<keyword evidence="3" id="KW-1185">Reference proteome</keyword>
<accession>A0A8H6YC56</accession>
<dbReference type="PROSITE" id="PS50053">
    <property type="entry name" value="UBIQUITIN_2"/>
    <property type="match status" value="1"/>
</dbReference>
<gene>
    <name evidence="2" type="ORF">MVEN_00961300</name>
</gene>
<feature type="domain" description="Ubiquitin-like" evidence="1">
    <location>
        <begin position="124"/>
        <end position="160"/>
    </location>
</feature>
<dbReference type="PANTHER" id="PTHR10666">
    <property type="entry name" value="UBIQUITIN"/>
    <property type="match status" value="1"/>
</dbReference>
<reference evidence="2" key="1">
    <citation type="submission" date="2020-05" db="EMBL/GenBank/DDBJ databases">
        <title>Mycena genomes resolve the evolution of fungal bioluminescence.</title>
        <authorList>
            <person name="Tsai I.J."/>
        </authorList>
    </citation>
    <scope>NUCLEOTIDE SEQUENCE</scope>
    <source>
        <strain evidence="2">CCC161011</strain>
    </source>
</reference>
<evidence type="ECO:0000259" key="1">
    <source>
        <dbReference type="PROSITE" id="PS50053"/>
    </source>
</evidence>